<protein>
    <recommendedName>
        <fullName evidence="9">Short-chain specific acyl-CoA dehydrogenase, mitochondrial</fullName>
        <ecNumber evidence="4">1.3.8.1</ecNumber>
    </recommendedName>
    <alternativeName>
        <fullName evidence="8">Butyryl-CoA dehydrogenase</fullName>
    </alternativeName>
</protein>
<evidence type="ECO:0000256" key="4">
    <source>
        <dbReference type="ARBA" id="ARBA00012046"/>
    </source>
</evidence>
<dbReference type="PIRSF" id="PIRSF016578">
    <property type="entry name" value="HsaA"/>
    <property type="match status" value="1"/>
</dbReference>
<comment type="catalytic activity">
    <reaction evidence="11">
        <text>pentanoyl-CoA + oxidized [electron-transfer flavoprotein] + H(+) = (2E)-pentenoyl-CoA + reduced [electron-transfer flavoprotein]</text>
        <dbReference type="Rhea" id="RHEA:43456"/>
        <dbReference type="Rhea" id="RHEA-COMP:10685"/>
        <dbReference type="Rhea" id="RHEA-COMP:10686"/>
        <dbReference type="ChEBI" id="CHEBI:15378"/>
        <dbReference type="ChEBI" id="CHEBI:57389"/>
        <dbReference type="ChEBI" id="CHEBI:57692"/>
        <dbReference type="ChEBI" id="CHEBI:58307"/>
        <dbReference type="ChEBI" id="CHEBI:86160"/>
    </reaction>
    <physiologicalReaction direction="left-to-right" evidence="11">
        <dbReference type="Rhea" id="RHEA:43457"/>
    </physiologicalReaction>
</comment>
<sequence>MRLSLARQLHSKLSSAGRTAISTASRAYTTHSQLPSEHQMVYEMCRKFADEELAPNAGKWDKEHSFPREAIDKLAELGLMGINVSADHNGSELDALSYAIAMEEISRGCASVGVIMSAHNSLYLYPLDTFGSEELKEQYVAPFTGHERNEKGDLKIGCFGLSEPGNGSDAGAASTTAKDDGDGWIINGTKAWITNAHEAGAAIVFATTDKSLKHKGISAFVVPTDAPGFSLGAKEDKLGIRASSTANLIMDNVKIPKSNLIGEPGQGFKIAMQTLDGGRIGVAGQALGIASASIDCAVKYALERNAFGKPIAQLQSIQNMISKMVVARDSARLLTWRAAQMKDNKEKFTREAAIAKLAASEAATMCAHQAIQILGGMGYVSDMPAERHYRDARITEIYEGTSEIQHLVIASDVLKEYKQNY</sequence>
<dbReference type="Pfam" id="PF02771">
    <property type="entry name" value="Acyl-CoA_dh_N"/>
    <property type="match status" value="1"/>
</dbReference>
<dbReference type="EMBL" id="JALLPJ020001399">
    <property type="protein sequence ID" value="KAL3765585.1"/>
    <property type="molecule type" value="Genomic_DNA"/>
</dbReference>
<dbReference type="SUPFAM" id="SSF47203">
    <property type="entry name" value="Acyl-CoA dehydrogenase C-terminal domain-like"/>
    <property type="match status" value="1"/>
</dbReference>
<dbReference type="Pfam" id="PF02770">
    <property type="entry name" value="Acyl-CoA_dh_M"/>
    <property type="match status" value="1"/>
</dbReference>
<dbReference type="Proteomes" id="UP001530400">
    <property type="component" value="Unassembled WGS sequence"/>
</dbReference>
<evidence type="ECO:0000256" key="8">
    <source>
        <dbReference type="ARBA" id="ARBA00031895"/>
    </source>
</evidence>
<proteinExistence type="inferred from homology"/>
<dbReference type="FunFam" id="2.40.110.10:FF:000001">
    <property type="entry name" value="Acyl-CoA dehydrogenase, mitochondrial"/>
    <property type="match status" value="1"/>
</dbReference>
<evidence type="ECO:0000259" key="17">
    <source>
        <dbReference type="Pfam" id="PF02771"/>
    </source>
</evidence>
<name>A0ABD3MYQ9_9STRA</name>
<dbReference type="EC" id="1.3.8.1" evidence="4"/>
<organism evidence="18 19">
    <name type="scientific">Cyclotella atomus</name>
    <dbReference type="NCBI Taxonomy" id="382360"/>
    <lineage>
        <taxon>Eukaryota</taxon>
        <taxon>Sar</taxon>
        <taxon>Stramenopiles</taxon>
        <taxon>Ochrophyta</taxon>
        <taxon>Bacillariophyta</taxon>
        <taxon>Coscinodiscophyceae</taxon>
        <taxon>Thalassiosirophycidae</taxon>
        <taxon>Stephanodiscales</taxon>
        <taxon>Stephanodiscaceae</taxon>
        <taxon>Cyclotella</taxon>
    </lineage>
</organism>
<keyword evidence="19" id="KW-1185">Reference proteome</keyword>
<dbReference type="InterPro" id="IPR013786">
    <property type="entry name" value="AcylCoA_DH/ox_N"/>
</dbReference>
<gene>
    <name evidence="18" type="ORF">ACHAWO_003877</name>
</gene>
<dbReference type="FunFam" id="1.10.540.10:FF:000002">
    <property type="entry name" value="Acyl-CoA dehydrogenase FadE19"/>
    <property type="match status" value="1"/>
</dbReference>
<comment type="catalytic activity">
    <reaction evidence="13">
        <text>butanoyl-CoA + oxidized [electron-transfer flavoprotein] + H(+) = (2E)-butenoyl-CoA + reduced [electron-transfer flavoprotein]</text>
        <dbReference type="Rhea" id="RHEA:24004"/>
        <dbReference type="Rhea" id="RHEA-COMP:10685"/>
        <dbReference type="Rhea" id="RHEA-COMP:10686"/>
        <dbReference type="ChEBI" id="CHEBI:15378"/>
        <dbReference type="ChEBI" id="CHEBI:57332"/>
        <dbReference type="ChEBI" id="CHEBI:57371"/>
        <dbReference type="ChEBI" id="CHEBI:57692"/>
        <dbReference type="ChEBI" id="CHEBI:58307"/>
        <dbReference type="EC" id="1.3.8.1"/>
    </reaction>
    <physiologicalReaction direction="left-to-right" evidence="13">
        <dbReference type="Rhea" id="RHEA:24005"/>
    </physiologicalReaction>
</comment>
<evidence type="ECO:0000256" key="3">
    <source>
        <dbReference type="ARBA" id="ARBA00009347"/>
    </source>
</evidence>
<keyword evidence="6 14" id="KW-0274">FAD</keyword>
<evidence type="ECO:0000256" key="13">
    <source>
        <dbReference type="ARBA" id="ARBA00050758"/>
    </source>
</evidence>
<evidence type="ECO:0000256" key="10">
    <source>
        <dbReference type="ARBA" id="ARBA00045387"/>
    </source>
</evidence>
<dbReference type="GO" id="GO:0016937">
    <property type="term" value="F:short-chain fatty acyl-CoA dehydrogenase activity"/>
    <property type="evidence" value="ECO:0007669"/>
    <property type="project" value="UniProtKB-EC"/>
</dbReference>
<accession>A0ABD3MYQ9</accession>
<reference evidence="18 19" key="1">
    <citation type="submission" date="2024-10" db="EMBL/GenBank/DDBJ databases">
        <title>Updated reference genomes for cyclostephanoid diatoms.</title>
        <authorList>
            <person name="Roberts W.R."/>
            <person name="Alverson A.J."/>
        </authorList>
    </citation>
    <scope>NUCLEOTIDE SEQUENCE [LARGE SCALE GENOMIC DNA]</scope>
    <source>
        <strain evidence="18 19">AJA010-31</strain>
    </source>
</reference>
<dbReference type="AlphaFoldDB" id="A0ABD3MYQ9"/>
<comment type="function">
    <text evidence="10">Short-chain specific acyl-CoA dehydrogenase is one of the acyl-CoA dehydrogenases that catalyze the first step of mitochondrial fatty acid beta-oxidation, an aerobic process breaking down fatty acids into acetyl-CoA and allowing the production of energy from fats. The first step of fatty acid beta-oxidation consists in the removal of one hydrogen from C-2 and C-3 of the straight-chain fatty acyl-CoA thioester, resulting in the formation of trans-2-enoyl-CoA. Among the different mitochondrial acyl-CoA dehydrogenases, short-chain specific acyl-CoA dehydrogenase acts specifically on acyl-CoAs with saturated 4 to 6 carbons long primary chains.</text>
</comment>
<comment type="cofactor">
    <cofactor evidence="1 14">
        <name>FAD</name>
        <dbReference type="ChEBI" id="CHEBI:57692"/>
    </cofactor>
</comment>
<dbReference type="Pfam" id="PF00441">
    <property type="entry name" value="Acyl-CoA_dh_1"/>
    <property type="match status" value="1"/>
</dbReference>
<dbReference type="InterPro" id="IPR006089">
    <property type="entry name" value="Acyl-CoA_DH_CS"/>
</dbReference>
<feature type="domain" description="Acyl-CoA dehydrogenase/oxidase C-terminal" evidence="15">
    <location>
        <begin position="265"/>
        <end position="413"/>
    </location>
</feature>
<dbReference type="Gene3D" id="1.20.140.10">
    <property type="entry name" value="Butyryl-CoA Dehydrogenase, subunit A, domain 3"/>
    <property type="match status" value="1"/>
</dbReference>
<comment type="caution">
    <text evidence="18">The sequence shown here is derived from an EMBL/GenBank/DDBJ whole genome shotgun (WGS) entry which is preliminary data.</text>
</comment>
<evidence type="ECO:0000259" key="15">
    <source>
        <dbReference type="Pfam" id="PF00441"/>
    </source>
</evidence>
<dbReference type="InterPro" id="IPR037069">
    <property type="entry name" value="AcylCoA_DH/ox_N_sf"/>
</dbReference>
<evidence type="ECO:0000256" key="11">
    <source>
        <dbReference type="ARBA" id="ARBA00048499"/>
    </source>
</evidence>
<dbReference type="InterPro" id="IPR036250">
    <property type="entry name" value="AcylCo_DH-like_C"/>
</dbReference>
<comment type="pathway">
    <text evidence="2">Lipid metabolism; mitochondrial fatty acid beta-oxidation.</text>
</comment>
<evidence type="ECO:0000256" key="14">
    <source>
        <dbReference type="RuleBase" id="RU362125"/>
    </source>
</evidence>
<dbReference type="InterPro" id="IPR009075">
    <property type="entry name" value="AcylCo_DH/oxidase_C"/>
</dbReference>
<feature type="domain" description="Acyl-CoA dehydrogenase/oxidase N-terminal" evidence="17">
    <location>
        <begin position="36"/>
        <end position="144"/>
    </location>
</feature>
<keyword evidence="7 14" id="KW-0560">Oxidoreductase</keyword>
<comment type="similarity">
    <text evidence="3 14">Belongs to the acyl-CoA dehydrogenase family.</text>
</comment>
<dbReference type="InterPro" id="IPR009100">
    <property type="entry name" value="AcylCoA_DH/oxidase_NM_dom_sf"/>
</dbReference>
<keyword evidence="5 14" id="KW-0285">Flavoprotein</keyword>
<evidence type="ECO:0000259" key="16">
    <source>
        <dbReference type="Pfam" id="PF02770"/>
    </source>
</evidence>
<dbReference type="FunFam" id="1.20.140.10:FF:000004">
    <property type="entry name" value="Acyl-CoA dehydrogenase FadE25"/>
    <property type="match status" value="1"/>
</dbReference>
<dbReference type="PROSITE" id="PS00072">
    <property type="entry name" value="ACYL_COA_DH_1"/>
    <property type="match status" value="1"/>
</dbReference>
<dbReference type="Gene3D" id="2.40.110.10">
    <property type="entry name" value="Butyryl-CoA Dehydrogenase, subunit A, domain 2"/>
    <property type="match status" value="1"/>
</dbReference>
<dbReference type="PANTHER" id="PTHR43884:SF12">
    <property type="entry name" value="ISOVALERYL-COA DEHYDROGENASE, MITOCHONDRIAL-RELATED"/>
    <property type="match status" value="1"/>
</dbReference>
<comment type="catalytic activity">
    <reaction evidence="12">
        <text>hexanoyl-CoA + oxidized [electron-transfer flavoprotein] + H(+) = (2E)-hexenoyl-CoA + reduced [electron-transfer flavoprotein]</text>
        <dbReference type="Rhea" id="RHEA:43464"/>
        <dbReference type="Rhea" id="RHEA-COMP:10685"/>
        <dbReference type="Rhea" id="RHEA-COMP:10686"/>
        <dbReference type="ChEBI" id="CHEBI:15378"/>
        <dbReference type="ChEBI" id="CHEBI:57692"/>
        <dbReference type="ChEBI" id="CHEBI:58307"/>
        <dbReference type="ChEBI" id="CHEBI:62077"/>
        <dbReference type="ChEBI" id="CHEBI:62620"/>
    </reaction>
    <physiologicalReaction direction="left-to-right" evidence="12">
        <dbReference type="Rhea" id="RHEA:43465"/>
    </physiologicalReaction>
</comment>
<dbReference type="PROSITE" id="PS00073">
    <property type="entry name" value="ACYL_COA_DH_2"/>
    <property type="match status" value="1"/>
</dbReference>
<evidence type="ECO:0000256" key="12">
    <source>
        <dbReference type="ARBA" id="ARBA00049192"/>
    </source>
</evidence>
<evidence type="ECO:0000256" key="5">
    <source>
        <dbReference type="ARBA" id="ARBA00022630"/>
    </source>
</evidence>
<dbReference type="CDD" id="cd01158">
    <property type="entry name" value="SCAD_SBCAD"/>
    <property type="match status" value="1"/>
</dbReference>
<evidence type="ECO:0000256" key="6">
    <source>
        <dbReference type="ARBA" id="ARBA00022827"/>
    </source>
</evidence>
<evidence type="ECO:0000256" key="7">
    <source>
        <dbReference type="ARBA" id="ARBA00023002"/>
    </source>
</evidence>
<feature type="domain" description="Acyl-CoA oxidase/dehydrogenase middle" evidence="16">
    <location>
        <begin position="158"/>
        <end position="253"/>
    </location>
</feature>
<dbReference type="PANTHER" id="PTHR43884">
    <property type="entry name" value="ACYL-COA DEHYDROGENASE"/>
    <property type="match status" value="1"/>
</dbReference>
<evidence type="ECO:0000313" key="18">
    <source>
        <dbReference type="EMBL" id="KAL3765585.1"/>
    </source>
</evidence>
<dbReference type="InterPro" id="IPR046373">
    <property type="entry name" value="Acyl-CoA_Oxase/DH_mid-dom_sf"/>
</dbReference>
<evidence type="ECO:0000256" key="2">
    <source>
        <dbReference type="ARBA" id="ARBA00005198"/>
    </source>
</evidence>
<dbReference type="Gene3D" id="1.10.540.10">
    <property type="entry name" value="Acyl-CoA dehydrogenase/oxidase, N-terminal domain"/>
    <property type="match status" value="1"/>
</dbReference>
<dbReference type="SUPFAM" id="SSF56645">
    <property type="entry name" value="Acyl-CoA dehydrogenase NM domain-like"/>
    <property type="match status" value="1"/>
</dbReference>
<evidence type="ECO:0000256" key="9">
    <source>
        <dbReference type="ARBA" id="ARBA00044204"/>
    </source>
</evidence>
<dbReference type="InterPro" id="IPR006091">
    <property type="entry name" value="Acyl-CoA_Oxase/DH_mid-dom"/>
</dbReference>
<evidence type="ECO:0000313" key="19">
    <source>
        <dbReference type="Proteomes" id="UP001530400"/>
    </source>
</evidence>
<evidence type="ECO:0000256" key="1">
    <source>
        <dbReference type="ARBA" id="ARBA00001974"/>
    </source>
</evidence>